<dbReference type="EMBL" id="CAJFCV020000006">
    <property type="protein sequence ID" value="CAG9131771.1"/>
    <property type="molecule type" value="Genomic_DNA"/>
</dbReference>
<reference evidence="2" key="2">
    <citation type="submission" date="2020-09" db="EMBL/GenBank/DDBJ databases">
        <authorList>
            <person name="Kikuchi T."/>
        </authorList>
    </citation>
    <scope>NUCLEOTIDE SEQUENCE</scope>
    <source>
        <strain evidence="2">Ka4C1</strain>
    </source>
</reference>
<protein>
    <submittedName>
        <fullName evidence="2">(pine wood nematode) hypothetical protein</fullName>
    </submittedName>
    <submittedName>
        <fullName evidence="5">VHL domain-containing protein</fullName>
    </submittedName>
</protein>
<dbReference type="Proteomes" id="UP000095284">
    <property type="component" value="Unplaced"/>
</dbReference>
<dbReference type="Proteomes" id="UP000659654">
    <property type="component" value="Unassembled WGS sequence"/>
</dbReference>
<evidence type="ECO:0000313" key="2">
    <source>
        <dbReference type="EMBL" id="CAD5235405.1"/>
    </source>
</evidence>
<dbReference type="InterPro" id="IPR036208">
    <property type="entry name" value="VHL_sf"/>
</dbReference>
<evidence type="ECO:0000313" key="4">
    <source>
        <dbReference type="Proteomes" id="UP000659654"/>
    </source>
</evidence>
<name>A0A1I7SA25_BURXY</name>
<dbReference type="AlphaFoldDB" id="A0A1I7SA25"/>
<proteinExistence type="predicted"/>
<dbReference type="Gene3D" id="2.60.40.780">
    <property type="entry name" value="von Hippel-Lindau disease tumour suppressor, beta domain"/>
    <property type="match status" value="1"/>
</dbReference>
<accession>A0A1I7SA25</accession>
<dbReference type="Pfam" id="PF01847">
    <property type="entry name" value="VHL"/>
    <property type="match status" value="1"/>
</dbReference>
<feature type="domain" description="von Hippel-Lindau disease tumour suppressor beta" evidence="1">
    <location>
        <begin position="114"/>
        <end position="170"/>
    </location>
</feature>
<dbReference type="InterPro" id="IPR037140">
    <property type="entry name" value="VHL_beta_dom_sf"/>
</dbReference>
<evidence type="ECO:0000259" key="1">
    <source>
        <dbReference type="Pfam" id="PF01847"/>
    </source>
</evidence>
<dbReference type="WBParaSite" id="BXY_0987200.1">
    <property type="protein sequence ID" value="BXY_0987200.1"/>
    <property type="gene ID" value="BXY_0987200"/>
</dbReference>
<dbReference type="InterPro" id="IPR024053">
    <property type="entry name" value="VHL_beta_dom"/>
</dbReference>
<dbReference type="OrthoDB" id="413400at2759"/>
<evidence type="ECO:0000313" key="3">
    <source>
        <dbReference type="Proteomes" id="UP000095284"/>
    </source>
</evidence>
<keyword evidence="4" id="KW-1185">Reference proteome</keyword>
<dbReference type="Proteomes" id="UP000582659">
    <property type="component" value="Unassembled WGS sequence"/>
</dbReference>
<dbReference type="EMBL" id="CAJFDI010000006">
    <property type="protein sequence ID" value="CAD5235405.1"/>
    <property type="molecule type" value="Genomic_DNA"/>
</dbReference>
<evidence type="ECO:0000313" key="5">
    <source>
        <dbReference type="WBParaSite" id="BXY_0987200.1"/>
    </source>
</evidence>
<gene>
    <name evidence="2" type="ORF">BXYJ_LOCUS15496</name>
</gene>
<sequence>MYFGSYITPYLHWLNNRVQVDVKLDDAKDYTFASSTDAHYVLYYFLYATGLSYDKLIKELRGNFYNSRVMNAIRNDRGEAIRIRPPFHTEAEEVALDKCFEFITNRKASVGHERHRMIVRFFNTTNRKLDMIWVRDRDMDDSYYMSLAPKGYTDMQTFEGHCWVFRDSEDGEIYSFRGTDDMVFYPLHGTVVGHHETHNAAPLPIAVAFVKDQVKSLKKLCLKSISQHFTPDQVLSKPIPFGLMSDLLQQFINRISYKNSIKTDKTFEKPEQNEAKLVVDQLTETLKELMKQELHLDLAKFRKRKINIDEEVEAIALDDTKKTRPARETSENQ</sequence>
<dbReference type="SUPFAM" id="SSF49468">
    <property type="entry name" value="VHL"/>
    <property type="match status" value="1"/>
</dbReference>
<organism evidence="3 5">
    <name type="scientific">Bursaphelenchus xylophilus</name>
    <name type="common">Pinewood nematode worm</name>
    <name type="synonym">Aphelenchoides xylophilus</name>
    <dbReference type="NCBI Taxonomy" id="6326"/>
    <lineage>
        <taxon>Eukaryota</taxon>
        <taxon>Metazoa</taxon>
        <taxon>Ecdysozoa</taxon>
        <taxon>Nematoda</taxon>
        <taxon>Chromadorea</taxon>
        <taxon>Rhabditida</taxon>
        <taxon>Tylenchina</taxon>
        <taxon>Tylenchomorpha</taxon>
        <taxon>Aphelenchoidea</taxon>
        <taxon>Aphelenchoididae</taxon>
        <taxon>Bursaphelenchus</taxon>
    </lineage>
</organism>
<reference evidence="5" key="1">
    <citation type="submission" date="2016-11" db="UniProtKB">
        <authorList>
            <consortium name="WormBaseParasite"/>
        </authorList>
    </citation>
    <scope>IDENTIFICATION</scope>
</reference>